<comment type="caution">
    <text evidence="2">The sequence shown here is derived from an EMBL/GenBank/DDBJ whole genome shotgun (WGS) entry which is preliminary data.</text>
</comment>
<dbReference type="InterPro" id="IPR021788">
    <property type="entry name" value="CPP1-like"/>
</dbReference>
<gene>
    <name evidence="2" type="ORF">OSTQU699_LOCUS7874</name>
</gene>
<organism evidence="2 3">
    <name type="scientific">Ostreobium quekettii</name>
    <dbReference type="NCBI Taxonomy" id="121088"/>
    <lineage>
        <taxon>Eukaryota</taxon>
        <taxon>Viridiplantae</taxon>
        <taxon>Chlorophyta</taxon>
        <taxon>core chlorophytes</taxon>
        <taxon>Ulvophyceae</taxon>
        <taxon>TCBD clade</taxon>
        <taxon>Bryopsidales</taxon>
        <taxon>Ostreobineae</taxon>
        <taxon>Ostreobiaceae</taxon>
        <taxon>Ostreobium</taxon>
    </lineage>
</organism>
<dbReference type="EMBL" id="CAJHUC010001860">
    <property type="protein sequence ID" value="CAD7702517.1"/>
    <property type="molecule type" value="Genomic_DNA"/>
</dbReference>
<dbReference type="AlphaFoldDB" id="A0A8S1J5R1"/>
<dbReference type="PANTHER" id="PTHR33372">
    <property type="match status" value="1"/>
</dbReference>
<dbReference type="PANTHER" id="PTHR33372:SF2">
    <property type="entry name" value="PROTEIN CHAPERONE-LIKE PROTEIN OF POR1, CHLOROPLASTIC"/>
    <property type="match status" value="1"/>
</dbReference>
<feature type="transmembrane region" description="Helical" evidence="1">
    <location>
        <begin position="167"/>
        <end position="188"/>
    </location>
</feature>
<feature type="transmembrane region" description="Helical" evidence="1">
    <location>
        <begin position="262"/>
        <end position="278"/>
    </location>
</feature>
<keyword evidence="3" id="KW-1185">Reference proteome</keyword>
<keyword evidence="1" id="KW-1133">Transmembrane helix</keyword>
<dbReference type="Proteomes" id="UP000708148">
    <property type="component" value="Unassembled WGS sequence"/>
</dbReference>
<keyword evidence="1" id="KW-0472">Membrane</keyword>
<keyword evidence="1" id="KW-0812">Transmembrane</keyword>
<evidence type="ECO:0000256" key="1">
    <source>
        <dbReference type="SAM" id="Phobius"/>
    </source>
</evidence>
<feature type="transmembrane region" description="Helical" evidence="1">
    <location>
        <begin position="194"/>
        <end position="213"/>
    </location>
</feature>
<protein>
    <submittedName>
        <fullName evidence="2">Uncharacterized protein</fullName>
    </submittedName>
</protein>
<evidence type="ECO:0000313" key="3">
    <source>
        <dbReference type="Proteomes" id="UP000708148"/>
    </source>
</evidence>
<dbReference type="GO" id="GO:0031969">
    <property type="term" value="C:chloroplast membrane"/>
    <property type="evidence" value="ECO:0007669"/>
    <property type="project" value="TreeGrafter"/>
</dbReference>
<proteinExistence type="predicted"/>
<sequence length="279" mass="30172">MRFPVGMPRAAPMGVQGRQICWAASPCRCRRRSLLPRSPGWIGIRPGSARGAGSENPDAIKSMTKEEALAVLGLGSYTNFEDVVRAKNRQLSGSGVDEQKQQEVEAAYDLLLMMSMRKRVTQGEAVPTSVRFADVPQQPNPAEKAQEFLRQLPAGGVSIQAPTQSGLVNNALVFVPLVTWAFLQGLILPEDFPGDIVPGIPIAIGAIWTLYSFREYRIMKMGKAFGYTCASLLFGAVIGGLLESLVRVDLHPLGAFHSPTTFVGEFALLSLWASATLLA</sequence>
<reference evidence="2" key="1">
    <citation type="submission" date="2020-12" db="EMBL/GenBank/DDBJ databases">
        <authorList>
            <person name="Iha C."/>
        </authorList>
    </citation>
    <scope>NUCLEOTIDE SEQUENCE</scope>
</reference>
<dbReference type="Pfam" id="PF11833">
    <property type="entry name" value="CPP1-like"/>
    <property type="match status" value="1"/>
</dbReference>
<name>A0A8S1J5R1_9CHLO</name>
<feature type="transmembrane region" description="Helical" evidence="1">
    <location>
        <begin position="225"/>
        <end position="242"/>
    </location>
</feature>
<accession>A0A8S1J5R1</accession>
<dbReference type="OrthoDB" id="513574at2759"/>
<evidence type="ECO:0000313" key="2">
    <source>
        <dbReference type="EMBL" id="CAD7702517.1"/>
    </source>
</evidence>